<organism evidence="2 3">
    <name type="scientific">Pandoraea nosoerga</name>
    <dbReference type="NCBI Taxonomy" id="2508296"/>
    <lineage>
        <taxon>Bacteria</taxon>
        <taxon>Pseudomonadati</taxon>
        <taxon>Pseudomonadota</taxon>
        <taxon>Betaproteobacteria</taxon>
        <taxon>Burkholderiales</taxon>
        <taxon>Burkholderiaceae</taxon>
        <taxon>Pandoraea</taxon>
    </lineage>
</organism>
<evidence type="ECO:0000313" key="2">
    <source>
        <dbReference type="EMBL" id="VVD96474.1"/>
    </source>
</evidence>
<accession>A0A5E4UCC6</accession>
<gene>
    <name evidence="2" type="ORF">PNO31109_01884</name>
</gene>
<reference evidence="2 3" key="1">
    <citation type="submission" date="2019-08" db="EMBL/GenBank/DDBJ databases">
        <authorList>
            <person name="Peeters C."/>
        </authorList>
    </citation>
    <scope>NUCLEOTIDE SEQUENCE [LARGE SCALE GENOMIC DNA]</scope>
    <source>
        <strain evidence="2 3">LMG 31109</strain>
    </source>
</reference>
<dbReference type="EMBL" id="CABPSC010000006">
    <property type="protein sequence ID" value="VVD96474.1"/>
    <property type="molecule type" value="Genomic_DNA"/>
</dbReference>
<evidence type="ECO:0000313" key="3">
    <source>
        <dbReference type="Proteomes" id="UP000367825"/>
    </source>
</evidence>
<evidence type="ECO:0000256" key="1">
    <source>
        <dbReference type="SAM" id="MobiDB-lite"/>
    </source>
</evidence>
<keyword evidence="3" id="KW-1185">Reference proteome</keyword>
<feature type="compositionally biased region" description="Basic and acidic residues" evidence="1">
    <location>
        <begin position="66"/>
        <end position="82"/>
    </location>
</feature>
<proteinExistence type="predicted"/>
<feature type="region of interest" description="Disordered" evidence="1">
    <location>
        <begin position="41"/>
        <end position="152"/>
    </location>
</feature>
<protein>
    <submittedName>
        <fullName evidence="2">Uncharacterized protein</fullName>
    </submittedName>
</protein>
<dbReference type="RefSeq" id="WP_150555361.1">
    <property type="nucleotide sequence ID" value="NZ_CABPSC010000006.1"/>
</dbReference>
<dbReference type="OrthoDB" id="10011777at2"/>
<name>A0A5E4UCC6_9BURK</name>
<dbReference type="Proteomes" id="UP000367825">
    <property type="component" value="Unassembled WGS sequence"/>
</dbReference>
<sequence length="152" mass="15475">MTRISASNGIVALDDSTHVRITRIHRVGSHEALPMLEGVANGPPAGRAVGASCASRAGPSGAAREAFGDDLRAVRPLAESKSRSPLLGVAPSSSPGADDPPPPYSPPGTRAPYLPASPPPPYSRSSQDSPGEMHEAPPIYLPPGVDGLSGET</sequence>
<dbReference type="AlphaFoldDB" id="A0A5E4UCC6"/>